<dbReference type="EMBL" id="JACASE010000005">
    <property type="protein sequence ID" value="KAF6465745.1"/>
    <property type="molecule type" value="Genomic_DNA"/>
</dbReference>
<dbReference type="Proteomes" id="UP000593571">
    <property type="component" value="Unassembled WGS sequence"/>
</dbReference>
<name>A0A7J8H1B9_ROUAE</name>
<keyword evidence="3" id="KW-1185">Reference proteome</keyword>
<feature type="compositionally biased region" description="Low complexity" evidence="1">
    <location>
        <begin position="115"/>
        <end position="124"/>
    </location>
</feature>
<evidence type="ECO:0000313" key="3">
    <source>
        <dbReference type="Proteomes" id="UP000593571"/>
    </source>
</evidence>
<sequence>MTAARHTPVTHPQDPQPCPGGRGQPRGQDQRASLWEPRLFQSSPPPGTDRAWAPPHGPRLPEASGLGLDRAKARGISRCLQTTKVINCRARPQSKSSGEGDSGEARSEEMRRMRAVGGAARSGRCGWRPETGFSHAPCPRPYSPTLRGATANSENSLGADLQGAEAPPWPCTRPQPHVHPLHMPGPQRTKRALDPGSSPLLGTQGVPPLLSLRPTRVHSWVGSAWRAFRL</sequence>
<evidence type="ECO:0000313" key="2">
    <source>
        <dbReference type="EMBL" id="KAF6465745.1"/>
    </source>
</evidence>
<dbReference type="AlphaFoldDB" id="A0A7J8H1B9"/>
<gene>
    <name evidence="2" type="ORF">HJG63_011168</name>
</gene>
<feature type="compositionally biased region" description="Basic and acidic residues" evidence="1">
    <location>
        <begin position="103"/>
        <end position="112"/>
    </location>
</feature>
<protein>
    <submittedName>
        <fullName evidence="2">Uncharacterized protein</fullName>
    </submittedName>
</protein>
<reference evidence="2 3" key="1">
    <citation type="journal article" date="2020" name="Nature">
        <title>Six reference-quality genomes reveal evolution of bat adaptations.</title>
        <authorList>
            <person name="Jebb D."/>
            <person name="Huang Z."/>
            <person name="Pippel M."/>
            <person name="Hughes G.M."/>
            <person name="Lavrichenko K."/>
            <person name="Devanna P."/>
            <person name="Winkler S."/>
            <person name="Jermiin L.S."/>
            <person name="Skirmuntt E.C."/>
            <person name="Katzourakis A."/>
            <person name="Burkitt-Gray L."/>
            <person name="Ray D.A."/>
            <person name="Sullivan K.A.M."/>
            <person name="Roscito J.G."/>
            <person name="Kirilenko B.M."/>
            <person name="Davalos L.M."/>
            <person name="Corthals A.P."/>
            <person name="Power M.L."/>
            <person name="Jones G."/>
            <person name="Ransome R.D."/>
            <person name="Dechmann D.K.N."/>
            <person name="Locatelli A.G."/>
            <person name="Puechmaille S.J."/>
            <person name="Fedrigo O."/>
            <person name="Jarvis E.D."/>
            <person name="Hiller M."/>
            <person name="Vernes S.C."/>
            <person name="Myers E.W."/>
            <person name="Teeling E.C."/>
        </authorList>
    </citation>
    <scope>NUCLEOTIDE SEQUENCE [LARGE SCALE GENOMIC DNA]</scope>
    <source>
        <strain evidence="2">MRouAeg1</strain>
        <tissue evidence="2">Muscle</tissue>
    </source>
</reference>
<evidence type="ECO:0000256" key="1">
    <source>
        <dbReference type="SAM" id="MobiDB-lite"/>
    </source>
</evidence>
<feature type="region of interest" description="Disordered" evidence="1">
    <location>
        <begin position="87"/>
        <end position="206"/>
    </location>
</feature>
<feature type="region of interest" description="Disordered" evidence="1">
    <location>
        <begin position="1"/>
        <end position="68"/>
    </location>
</feature>
<accession>A0A7J8H1B9</accession>
<proteinExistence type="predicted"/>
<organism evidence="2 3">
    <name type="scientific">Rousettus aegyptiacus</name>
    <name type="common">Egyptian fruit bat</name>
    <name type="synonym">Pteropus aegyptiacus</name>
    <dbReference type="NCBI Taxonomy" id="9407"/>
    <lineage>
        <taxon>Eukaryota</taxon>
        <taxon>Metazoa</taxon>
        <taxon>Chordata</taxon>
        <taxon>Craniata</taxon>
        <taxon>Vertebrata</taxon>
        <taxon>Euteleostomi</taxon>
        <taxon>Mammalia</taxon>
        <taxon>Eutheria</taxon>
        <taxon>Laurasiatheria</taxon>
        <taxon>Chiroptera</taxon>
        <taxon>Yinpterochiroptera</taxon>
        <taxon>Pteropodoidea</taxon>
        <taxon>Pteropodidae</taxon>
        <taxon>Rousettinae</taxon>
        <taxon>Rousettus</taxon>
    </lineage>
</organism>
<comment type="caution">
    <text evidence="2">The sequence shown here is derived from an EMBL/GenBank/DDBJ whole genome shotgun (WGS) entry which is preliminary data.</text>
</comment>